<gene>
    <name evidence="2" type="ORF">LMG32289_00931</name>
</gene>
<dbReference type="InterPro" id="IPR003615">
    <property type="entry name" value="HNH_nuc"/>
</dbReference>
<dbReference type="Proteomes" id="UP000706525">
    <property type="component" value="Unassembled WGS sequence"/>
</dbReference>
<comment type="caution">
    <text evidence="2">The sequence shown here is derived from an EMBL/GenBank/DDBJ whole genome shotgun (WGS) entry which is preliminary data.</text>
</comment>
<evidence type="ECO:0000259" key="1">
    <source>
        <dbReference type="Pfam" id="PF13391"/>
    </source>
</evidence>
<proteinExistence type="predicted"/>
<reference evidence="2 3" key="1">
    <citation type="submission" date="2021-08" db="EMBL/GenBank/DDBJ databases">
        <authorList>
            <person name="Peeters C."/>
        </authorList>
    </citation>
    <scope>NUCLEOTIDE SEQUENCE [LARGE SCALE GENOMIC DNA]</scope>
    <source>
        <strain evidence="2 3">LMG 32289</strain>
    </source>
</reference>
<dbReference type="EMBL" id="CAJZAG010000002">
    <property type="protein sequence ID" value="CAG9166120.1"/>
    <property type="molecule type" value="Genomic_DNA"/>
</dbReference>
<protein>
    <recommendedName>
        <fullName evidence="1">HNH nuclease domain-containing protein</fullName>
    </recommendedName>
</protein>
<evidence type="ECO:0000313" key="2">
    <source>
        <dbReference type="EMBL" id="CAG9166120.1"/>
    </source>
</evidence>
<evidence type="ECO:0000313" key="3">
    <source>
        <dbReference type="Proteomes" id="UP000706525"/>
    </source>
</evidence>
<feature type="domain" description="HNH nuclease" evidence="1">
    <location>
        <begin position="221"/>
        <end position="274"/>
    </location>
</feature>
<accession>A0ABN7Y2B8</accession>
<name>A0ABN7Y2B8_9BURK</name>
<dbReference type="RefSeq" id="WP_223982578.1">
    <property type="nucleotide sequence ID" value="NZ_CAJZAG010000002.1"/>
</dbReference>
<organism evidence="2 3">
    <name type="scientific">Cupriavidus pampae</name>
    <dbReference type="NCBI Taxonomy" id="659251"/>
    <lineage>
        <taxon>Bacteria</taxon>
        <taxon>Pseudomonadati</taxon>
        <taxon>Pseudomonadota</taxon>
        <taxon>Betaproteobacteria</taxon>
        <taxon>Burkholderiales</taxon>
        <taxon>Burkholderiaceae</taxon>
        <taxon>Cupriavidus</taxon>
    </lineage>
</organism>
<keyword evidence="3" id="KW-1185">Reference proteome</keyword>
<sequence>MREGLERVVGALRIAADGLDQLFERKGIKSHLMLNPDGHPWIRVMHPMDEVRFIGITPNRGDGPVYMKLRAFLYEQDKEEIDRLLSGKFFSFEGVALPRNAAYPGPSWLRYLEDDGRPVVGYEATIDVSDWAGETFAARIYLLCEAFCLFVRAAVTGGTEYDSLPDTRPNKPASERLHDEAALEELRGNHDLSESEFLALMKVRIGQSNYRQQLIQRWGGCSVTGCRLTEFLIASHIHAWGNCKSANERWDPDNGLLLTPSLDRLFDRGLIGFHDNGNVVIHPHLVRGQMHHFGVDQNIRLRSDVLNKHLGIRKYLKIHRDAHGLESVLRT</sequence>
<dbReference type="Pfam" id="PF13391">
    <property type="entry name" value="HNH_2"/>
    <property type="match status" value="1"/>
</dbReference>